<evidence type="ECO:0000313" key="1">
    <source>
        <dbReference type="EMBL" id="MCC4212852.1"/>
    </source>
</evidence>
<gene>
    <name evidence="1" type="ORF">LLW17_09000</name>
</gene>
<sequence>MRNSIWVIIILSVLQSCTSHPETETDLIHLIPQKTAAILRVPKWQDLKNSLQSAKFLKSVSETRLYEELDQKRNLLNYFNPEKESYIAWIALGDDDYDLAFITEAHKNLLPKDSSFTKQLNNYDYEGVAINYLKIDDQEIYFITNDTYLLASTSKLILENAVLQANSGRDPEDISLKNILKTSSAQSPNLLINGFYYKSLFRDIFDHHRFQSSKKSFDWLAVDLDIETDAIEFSGVLQYSKDSDQNARLFEGLSPATTNFGGLIPISARGYSYFNFQDWEVYKSNLAEYRGALLKDFKLPLDDYMQYATGVGSLQQEDDVIVFSEVTDAEQAGISLQTISGEAEIFREYPIRKLNDSTLFQTAFRELLNLPALEYYIALDAHFFFAKSINQLKDLTANYQNGAVLNNDQTYKQFRKNLSDTYTLEYYTNTGKTAQYLDQKLSKEHAKGLKHIDLKTYPHAALQLSASDDYVYINGGIYETPVSQKKSQVVQIASIKLDNDLLNNPQLLKNYRTKGQNILVQDVSNTLYQINQSGKIDWKKELDGPILGAIEQVDLYKNGRLQYAFVTPHHFYVIASDGVIVQPFDINYKNTLTQPLAVFDYDGNRDYRFVIIQDNVVSMLDREGKNVKGFKYEKAEAAVNAKPQHLRIGSKDYLIFPLENGKLKILSRTGDLRVNVAEKFNFSGNPIATEKSDFVLIEADGSSVSISQSGKVTRKKSNSDTETLFDRGGSITAKLEGNVLTINNEKKELDLGIYSGLHVFTYGTSSYVALTDLQTNRVYLYDAKANLLPNFPVYAASNVDLAHSGNAKNLLLTCKGESDSVLIYQINL</sequence>
<dbReference type="EMBL" id="JAJGMW010000010">
    <property type="protein sequence ID" value="MCC4212852.1"/>
    <property type="molecule type" value="Genomic_DNA"/>
</dbReference>
<reference evidence="1 2" key="1">
    <citation type="submission" date="2021-11" db="EMBL/GenBank/DDBJ databases">
        <title>Seasonal and diel survey of microbial diversity of the Tyrrhenian coast.</title>
        <authorList>
            <person name="Gattoni G."/>
            <person name="Corral P."/>
        </authorList>
    </citation>
    <scope>NUCLEOTIDE SEQUENCE [LARGE SCALE GENOMIC DNA]</scope>
    <source>
        <strain evidence="1 2">Mr9</strain>
    </source>
</reference>
<organism evidence="1 2">
    <name type="scientific">Leeuwenhoekiella parthenopeia</name>
    <dbReference type="NCBI Taxonomy" id="2890320"/>
    <lineage>
        <taxon>Bacteria</taxon>
        <taxon>Pseudomonadati</taxon>
        <taxon>Bacteroidota</taxon>
        <taxon>Flavobacteriia</taxon>
        <taxon>Flavobacteriales</taxon>
        <taxon>Flavobacteriaceae</taxon>
        <taxon>Leeuwenhoekiella</taxon>
    </lineage>
</organism>
<accession>A0ABS8GS81</accession>
<dbReference type="PROSITE" id="PS51257">
    <property type="entry name" value="PROKAR_LIPOPROTEIN"/>
    <property type="match status" value="1"/>
</dbReference>
<dbReference type="Proteomes" id="UP001197770">
    <property type="component" value="Unassembled WGS sequence"/>
</dbReference>
<name>A0ABS8GS81_9FLAO</name>
<protein>
    <submittedName>
        <fullName evidence="1">Uncharacterized protein</fullName>
    </submittedName>
</protein>
<keyword evidence="2" id="KW-1185">Reference proteome</keyword>
<comment type="caution">
    <text evidence="1">The sequence shown here is derived from an EMBL/GenBank/DDBJ whole genome shotgun (WGS) entry which is preliminary data.</text>
</comment>
<proteinExistence type="predicted"/>
<evidence type="ECO:0000313" key="2">
    <source>
        <dbReference type="Proteomes" id="UP001197770"/>
    </source>
</evidence>
<dbReference type="RefSeq" id="WP_228229925.1">
    <property type="nucleotide sequence ID" value="NZ_JAJGMW010000010.1"/>
</dbReference>